<dbReference type="Proteomes" id="UP001597045">
    <property type="component" value="Unassembled WGS sequence"/>
</dbReference>
<comment type="caution">
    <text evidence="2">The sequence shown here is derived from an EMBL/GenBank/DDBJ whole genome shotgun (WGS) entry which is preliminary data.</text>
</comment>
<proteinExistence type="predicted"/>
<organism evidence="2 3">
    <name type="scientific">Kibdelosporangium lantanae</name>
    <dbReference type="NCBI Taxonomy" id="1497396"/>
    <lineage>
        <taxon>Bacteria</taxon>
        <taxon>Bacillati</taxon>
        <taxon>Actinomycetota</taxon>
        <taxon>Actinomycetes</taxon>
        <taxon>Pseudonocardiales</taxon>
        <taxon>Pseudonocardiaceae</taxon>
        <taxon>Kibdelosporangium</taxon>
    </lineage>
</organism>
<evidence type="ECO:0000313" key="2">
    <source>
        <dbReference type="EMBL" id="MFD1047345.1"/>
    </source>
</evidence>
<keyword evidence="3" id="KW-1185">Reference proteome</keyword>
<accession>A0ABW3MCD6</accession>
<reference evidence="3" key="1">
    <citation type="journal article" date="2019" name="Int. J. Syst. Evol. Microbiol.">
        <title>The Global Catalogue of Microorganisms (GCM) 10K type strain sequencing project: providing services to taxonomists for standard genome sequencing and annotation.</title>
        <authorList>
            <consortium name="The Broad Institute Genomics Platform"/>
            <consortium name="The Broad Institute Genome Sequencing Center for Infectious Disease"/>
            <person name="Wu L."/>
            <person name="Ma J."/>
        </authorList>
    </citation>
    <scope>NUCLEOTIDE SEQUENCE [LARGE SCALE GENOMIC DNA]</scope>
    <source>
        <strain evidence="3">JCM 31486</strain>
    </source>
</reference>
<feature type="non-terminal residue" evidence="2">
    <location>
        <position position="1"/>
    </location>
</feature>
<protein>
    <recommendedName>
        <fullName evidence="4">DUF3558 domain-containing protein</fullName>
    </recommendedName>
</protein>
<name>A0ABW3MCD6_9PSEU</name>
<evidence type="ECO:0000256" key="1">
    <source>
        <dbReference type="SAM" id="MobiDB-lite"/>
    </source>
</evidence>
<sequence>VKLDLCDTVTLERARQLIGPGAAAGDSSATECSYSDEATGHSVNLTSEDDPDGTRFGAERRVGGQADNVTGVGDDAFYHQSVHTLYVREGGTNLTVQIVTDPDRQDAVLDDEKKLAAEIIRSGP</sequence>
<dbReference type="EMBL" id="JBHTIS010001031">
    <property type="protein sequence ID" value="MFD1047345.1"/>
    <property type="molecule type" value="Genomic_DNA"/>
</dbReference>
<gene>
    <name evidence="2" type="ORF">ACFQ1S_18250</name>
</gene>
<evidence type="ECO:0008006" key="4">
    <source>
        <dbReference type="Google" id="ProtNLM"/>
    </source>
</evidence>
<evidence type="ECO:0000313" key="3">
    <source>
        <dbReference type="Proteomes" id="UP001597045"/>
    </source>
</evidence>
<feature type="region of interest" description="Disordered" evidence="1">
    <location>
        <begin position="20"/>
        <end position="68"/>
    </location>
</feature>